<protein>
    <submittedName>
        <fullName evidence="1">Uncharacterized protein</fullName>
    </submittedName>
</protein>
<sequence length="79" mass="9345">MSTQLTKYATGRTDHWTDRFRPRRPISLRLANCTGDIIVQRVSLCAQTQVHSLFLSLSYWWDDHSTRPVRDKAQDRRLN</sequence>
<gene>
    <name evidence="1" type="ORF">BINO364_LOCUS5563</name>
</gene>
<keyword evidence="2" id="KW-1185">Reference proteome</keyword>
<dbReference type="AlphaFoldDB" id="A0A8J9VAX9"/>
<name>A0A8J9VAX9_9NEOP</name>
<dbReference type="EMBL" id="OV170233">
    <property type="protein sequence ID" value="CAH0719188.1"/>
    <property type="molecule type" value="Genomic_DNA"/>
</dbReference>
<dbReference type="Proteomes" id="UP000838878">
    <property type="component" value="Chromosome 13"/>
</dbReference>
<feature type="non-terminal residue" evidence="1">
    <location>
        <position position="79"/>
    </location>
</feature>
<accession>A0A8J9VAX9</accession>
<evidence type="ECO:0000313" key="1">
    <source>
        <dbReference type="EMBL" id="CAH0719188.1"/>
    </source>
</evidence>
<evidence type="ECO:0000313" key="2">
    <source>
        <dbReference type="Proteomes" id="UP000838878"/>
    </source>
</evidence>
<organism evidence="1 2">
    <name type="scientific">Brenthis ino</name>
    <name type="common">lesser marbled fritillary</name>
    <dbReference type="NCBI Taxonomy" id="405034"/>
    <lineage>
        <taxon>Eukaryota</taxon>
        <taxon>Metazoa</taxon>
        <taxon>Ecdysozoa</taxon>
        <taxon>Arthropoda</taxon>
        <taxon>Hexapoda</taxon>
        <taxon>Insecta</taxon>
        <taxon>Pterygota</taxon>
        <taxon>Neoptera</taxon>
        <taxon>Endopterygota</taxon>
        <taxon>Lepidoptera</taxon>
        <taxon>Glossata</taxon>
        <taxon>Ditrysia</taxon>
        <taxon>Papilionoidea</taxon>
        <taxon>Nymphalidae</taxon>
        <taxon>Heliconiinae</taxon>
        <taxon>Argynnini</taxon>
        <taxon>Brenthis</taxon>
    </lineage>
</organism>
<reference evidence="1" key="1">
    <citation type="submission" date="2021-12" db="EMBL/GenBank/DDBJ databases">
        <authorList>
            <person name="Martin H S."/>
        </authorList>
    </citation>
    <scope>NUCLEOTIDE SEQUENCE</scope>
</reference>
<proteinExistence type="predicted"/>